<dbReference type="SUPFAM" id="SSF56672">
    <property type="entry name" value="DNA/RNA polymerases"/>
    <property type="match status" value="1"/>
</dbReference>
<evidence type="ECO:0000313" key="1">
    <source>
        <dbReference type="EMBL" id="KZR95631.1"/>
    </source>
</evidence>
<dbReference type="GO" id="GO:0008168">
    <property type="term" value="F:methyltransferase activity"/>
    <property type="evidence" value="ECO:0007669"/>
    <property type="project" value="UniProtKB-KW"/>
</dbReference>
<comment type="caution">
    <text evidence="1">The sequence shown here is derived from an EMBL/GenBank/DDBJ whole genome shotgun (WGS) entry which is preliminary data.</text>
</comment>
<dbReference type="Proteomes" id="UP000076858">
    <property type="component" value="Unassembled WGS sequence"/>
</dbReference>
<dbReference type="InterPro" id="IPR053134">
    <property type="entry name" value="RNA-dir_DNA_polymerase"/>
</dbReference>
<dbReference type="InterPro" id="IPR043502">
    <property type="entry name" value="DNA/RNA_pol_sf"/>
</dbReference>
<dbReference type="AlphaFoldDB" id="A0A164DCG2"/>
<proteinExistence type="predicted"/>
<keyword evidence="1" id="KW-0489">Methyltransferase</keyword>
<protein>
    <submittedName>
        <fullName evidence="1">Putative Histone-lysine N-methyltransferase NSD2</fullName>
    </submittedName>
</protein>
<dbReference type="GO" id="GO:0032259">
    <property type="term" value="P:methylation"/>
    <property type="evidence" value="ECO:0007669"/>
    <property type="project" value="UniProtKB-KW"/>
</dbReference>
<dbReference type="InterPro" id="IPR043128">
    <property type="entry name" value="Rev_trsase/Diguanyl_cyclase"/>
</dbReference>
<keyword evidence="2" id="KW-1185">Reference proteome</keyword>
<name>A0A164DCG2_9CRUS</name>
<dbReference type="PANTHER" id="PTHR24559">
    <property type="entry name" value="TRANSPOSON TY3-I GAG-POL POLYPROTEIN"/>
    <property type="match status" value="1"/>
</dbReference>
<dbReference type="STRING" id="35525.A0A164DCG2"/>
<accession>A0A164DCG2</accession>
<dbReference type="Gene3D" id="3.30.70.270">
    <property type="match status" value="1"/>
</dbReference>
<gene>
    <name evidence="1" type="ORF">APZ42_010535</name>
</gene>
<keyword evidence="1" id="KW-0808">Transferase</keyword>
<dbReference type="EMBL" id="LRGB01027914">
    <property type="protein sequence ID" value="KZR95631.1"/>
    <property type="molecule type" value="Genomic_DNA"/>
</dbReference>
<reference evidence="1 2" key="1">
    <citation type="submission" date="2016-03" db="EMBL/GenBank/DDBJ databases">
        <title>EvidentialGene: Evidence-directed Construction of Genes on Genomes.</title>
        <authorList>
            <person name="Gilbert D.G."/>
            <person name="Choi J.-H."/>
            <person name="Mockaitis K."/>
            <person name="Colbourne J."/>
            <person name="Pfrender M."/>
        </authorList>
    </citation>
    <scope>NUCLEOTIDE SEQUENCE [LARGE SCALE GENOMIC DNA]</scope>
    <source>
        <strain evidence="1 2">Xinb3</strain>
        <tissue evidence="1">Complete organism</tissue>
    </source>
</reference>
<dbReference type="Gene3D" id="3.10.10.10">
    <property type="entry name" value="HIV Type 1 Reverse Transcriptase, subunit A, domain 1"/>
    <property type="match status" value="1"/>
</dbReference>
<dbReference type="GO" id="GO:0071897">
    <property type="term" value="P:DNA biosynthetic process"/>
    <property type="evidence" value="ECO:0007669"/>
    <property type="project" value="UniProtKB-ARBA"/>
</dbReference>
<feature type="non-terminal residue" evidence="1">
    <location>
        <position position="279"/>
    </location>
</feature>
<feature type="non-terminal residue" evidence="1">
    <location>
        <position position="1"/>
    </location>
</feature>
<organism evidence="1 2">
    <name type="scientific">Daphnia magna</name>
    <dbReference type="NCBI Taxonomy" id="35525"/>
    <lineage>
        <taxon>Eukaryota</taxon>
        <taxon>Metazoa</taxon>
        <taxon>Ecdysozoa</taxon>
        <taxon>Arthropoda</taxon>
        <taxon>Crustacea</taxon>
        <taxon>Branchiopoda</taxon>
        <taxon>Diplostraca</taxon>
        <taxon>Cladocera</taxon>
        <taxon>Anomopoda</taxon>
        <taxon>Daphniidae</taxon>
        <taxon>Daphnia</taxon>
    </lineage>
</organism>
<dbReference type="PANTHER" id="PTHR24559:SF444">
    <property type="entry name" value="REVERSE TRANSCRIPTASE DOMAIN-CONTAINING PROTEIN"/>
    <property type="match status" value="1"/>
</dbReference>
<dbReference type="OrthoDB" id="6382296at2759"/>
<sequence length="279" mass="31597">EVEEIPEESLNVSDELIEMYEEESTPERCRAGLAIKLIDSVSIPGDSMMFVAAKIQRKFTGNGVVKINRCSHPGKEWMVPSAVVQIKKGKLKVPIVNLQSGPLQFKRRDLITMIDIDLDAEVTMETKKANSLIICTATAEESVPKPCPSWVQKLRLGDELSEEEKISLLAVIKRRWRCFPNKEGQIAPYRVSRYEREIIVDEVAKMMRAGMIRPSSSPWSAPVVLVRKKNGSHRFCIDYRRLNLVTKRDVYPLPLIVDVFDRLSGAKFFSSLDLASGYL</sequence>
<dbReference type="CDD" id="cd01647">
    <property type="entry name" value="RT_LTR"/>
    <property type="match status" value="1"/>
</dbReference>
<evidence type="ECO:0000313" key="2">
    <source>
        <dbReference type="Proteomes" id="UP000076858"/>
    </source>
</evidence>